<gene>
    <name evidence="2" type="ORF">C4B60_08500</name>
</gene>
<feature type="domain" description="LysM" evidence="1">
    <location>
        <begin position="113"/>
        <end position="160"/>
    </location>
</feature>
<dbReference type="PANTHER" id="PTHR33734:SF22">
    <property type="entry name" value="MEMBRANE-BOUND LYTIC MUREIN TRANSGLYCOSYLASE D"/>
    <property type="match status" value="1"/>
</dbReference>
<accession>A0A2S5GD44</accession>
<comment type="caution">
    <text evidence="2">The sequence shown here is derived from an EMBL/GenBank/DDBJ whole genome shotgun (WGS) entry which is preliminary data.</text>
</comment>
<dbReference type="PANTHER" id="PTHR33734">
    <property type="entry name" value="LYSM DOMAIN-CONTAINING GPI-ANCHORED PROTEIN 2"/>
    <property type="match status" value="1"/>
</dbReference>
<dbReference type="InterPro" id="IPR018911">
    <property type="entry name" value="Gmad2_Ig-like_dom"/>
</dbReference>
<dbReference type="SUPFAM" id="SSF54106">
    <property type="entry name" value="LysM domain"/>
    <property type="match status" value="3"/>
</dbReference>
<dbReference type="SMART" id="SM00257">
    <property type="entry name" value="LysM"/>
    <property type="match status" value="3"/>
</dbReference>
<dbReference type="EMBL" id="PREZ01000003">
    <property type="protein sequence ID" value="PPA70823.1"/>
    <property type="molecule type" value="Genomic_DNA"/>
</dbReference>
<proteinExistence type="predicted"/>
<feature type="domain" description="LysM" evidence="1">
    <location>
        <begin position="9"/>
        <end position="57"/>
    </location>
</feature>
<evidence type="ECO:0000259" key="1">
    <source>
        <dbReference type="PROSITE" id="PS51782"/>
    </source>
</evidence>
<dbReference type="Gene3D" id="3.10.350.10">
    <property type="entry name" value="LysM domain"/>
    <property type="match status" value="3"/>
</dbReference>
<dbReference type="PROSITE" id="PS51782">
    <property type="entry name" value="LYSM"/>
    <property type="match status" value="3"/>
</dbReference>
<protein>
    <recommendedName>
        <fullName evidence="1">LysM domain-containing protein</fullName>
    </recommendedName>
</protein>
<dbReference type="Proteomes" id="UP000239047">
    <property type="component" value="Unassembled WGS sequence"/>
</dbReference>
<name>A0A2S5GD44_9BACL</name>
<dbReference type="AlphaFoldDB" id="A0A2S5GD44"/>
<dbReference type="CDD" id="cd00118">
    <property type="entry name" value="LysM"/>
    <property type="match status" value="3"/>
</dbReference>
<dbReference type="Pfam" id="PF10648">
    <property type="entry name" value="Gmad2"/>
    <property type="match status" value="1"/>
</dbReference>
<evidence type="ECO:0000313" key="2">
    <source>
        <dbReference type="EMBL" id="PPA70823.1"/>
    </source>
</evidence>
<dbReference type="Pfam" id="PF01476">
    <property type="entry name" value="LysM"/>
    <property type="match status" value="3"/>
</dbReference>
<dbReference type="OrthoDB" id="308800at2"/>
<dbReference type="InterPro" id="IPR036779">
    <property type="entry name" value="LysM_dom_sf"/>
</dbReference>
<organism evidence="2 3">
    <name type="scientific">Jeotgalibacillus proteolyticus</name>
    <dbReference type="NCBI Taxonomy" id="2082395"/>
    <lineage>
        <taxon>Bacteria</taxon>
        <taxon>Bacillati</taxon>
        <taxon>Bacillota</taxon>
        <taxon>Bacilli</taxon>
        <taxon>Bacillales</taxon>
        <taxon>Caryophanaceae</taxon>
        <taxon>Jeotgalibacillus</taxon>
    </lineage>
</organism>
<sequence>MPIENGTHFVYTVQQGDNLYSIANRLGSRVADIERANGLYPPFTDPGLINPGQLLVVTKPGGNQTFQIVATGDTLTSFAQRYAAGTDLLFGINPQLGNPNLIYVNQTVLVPAFVYEVAQGDTLTRIAQQFGTSVAAILRTNQGRPALSADVIYPGYRLLIPHPSSSNIVVFRPIPGTTIQQGQTLSGYARAFEGAILYQIVDDAGTTVTNESPIQASEGGPAFGTFSIPIRFNRTPQTSTGQLRVYSRSANDGSIQDLVRVRILF</sequence>
<reference evidence="2 3" key="1">
    <citation type="submission" date="2018-02" db="EMBL/GenBank/DDBJ databases">
        <title>Jeotgalibacillus proteolyticum sp. nov. a protease producing bacterium isolated from ocean sediments of Laizhou Bay.</title>
        <authorList>
            <person name="Li Y."/>
        </authorList>
    </citation>
    <scope>NUCLEOTIDE SEQUENCE [LARGE SCALE GENOMIC DNA]</scope>
    <source>
        <strain evidence="2 3">22-7</strain>
    </source>
</reference>
<dbReference type="RefSeq" id="WP_104057573.1">
    <property type="nucleotide sequence ID" value="NZ_PREZ01000003.1"/>
</dbReference>
<dbReference type="InterPro" id="IPR018392">
    <property type="entry name" value="LysM"/>
</dbReference>
<feature type="domain" description="LysM" evidence="1">
    <location>
        <begin position="65"/>
        <end position="110"/>
    </location>
</feature>
<evidence type="ECO:0000313" key="3">
    <source>
        <dbReference type="Proteomes" id="UP000239047"/>
    </source>
</evidence>
<keyword evidence="3" id="KW-1185">Reference proteome</keyword>